<protein>
    <submittedName>
        <fullName evidence="2">Uncharacterized protein</fullName>
    </submittedName>
</protein>
<feature type="transmembrane region" description="Helical" evidence="1">
    <location>
        <begin position="27"/>
        <end position="45"/>
    </location>
</feature>
<evidence type="ECO:0000313" key="3">
    <source>
        <dbReference type="Proteomes" id="UP000053676"/>
    </source>
</evidence>
<dbReference type="KEGG" id="nai:NECAME_18597"/>
<dbReference type="Proteomes" id="UP000053676">
    <property type="component" value="Unassembled WGS sequence"/>
</dbReference>
<keyword evidence="1" id="KW-0472">Membrane</keyword>
<gene>
    <name evidence="2" type="ORF">NECAME_18597</name>
</gene>
<feature type="non-terminal residue" evidence="2">
    <location>
        <position position="1"/>
    </location>
</feature>
<evidence type="ECO:0000313" key="2">
    <source>
        <dbReference type="EMBL" id="ETN72952.1"/>
    </source>
</evidence>
<keyword evidence="3" id="KW-1185">Reference proteome</keyword>
<reference evidence="3" key="1">
    <citation type="journal article" date="2014" name="Nat. Genet.">
        <title>Genome of the human hookworm Necator americanus.</title>
        <authorList>
            <person name="Tang Y.T."/>
            <person name="Gao X."/>
            <person name="Rosa B.A."/>
            <person name="Abubucker S."/>
            <person name="Hallsworth-Pepin K."/>
            <person name="Martin J."/>
            <person name="Tyagi R."/>
            <person name="Heizer E."/>
            <person name="Zhang X."/>
            <person name="Bhonagiri-Palsikar V."/>
            <person name="Minx P."/>
            <person name="Warren W.C."/>
            <person name="Wang Q."/>
            <person name="Zhan B."/>
            <person name="Hotez P.J."/>
            <person name="Sternberg P.W."/>
            <person name="Dougall A."/>
            <person name="Gaze S.T."/>
            <person name="Mulvenna J."/>
            <person name="Sotillo J."/>
            <person name="Ranganathan S."/>
            <person name="Rabelo E.M."/>
            <person name="Wilson R.K."/>
            <person name="Felgner P.L."/>
            <person name="Bethony J."/>
            <person name="Hawdon J.M."/>
            <person name="Gasser R.B."/>
            <person name="Loukas A."/>
            <person name="Mitreva M."/>
        </authorList>
    </citation>
    <scope>NUCLEOTIDE SEQUENCE [LARGE SCALE GENOMIC DNA]</scope>
</reference>
<accession>W2SW71</accession>
<dbReference type="EMBL" id="KI662364">
    <property type="protein sequence ID" value="ETN72952.1"/>
    <property type="molecule type" value="Genomic_DNA"/>
</dbReference>
<organism evidence="2 3">
    <name type="scientific">Necator americanus</name>
    <name type="common">Human hookworm</name>
    <dbReference type="NCBI Taxonomy" id="51031"/>
    <lineage>
        <taxon>Eukaryota</taxon>
        <taxon>Metazoa</taxon>
        <taxon>Ecdysozoa</taxon>
        <taxon>Nematoda</taxon>
        <taxon>Chromadorea</taxon>
        <taxon>Rhabditida</taxon>
        <taxon>Rhabditina</taxon>
        <taxon>Rhabditomorpha</taxon>
        <taxon>Strongyloidea</taxon>
        <taxon>Ancylostomatidae</taxon>
        <taxon>Bunostominae</taxon>
        <taxon>Necator</taxon>
    </lineage>
</organism>
<evidence type="ECO:0000256" key="1">
    <source>
        <dbReference type="SAM" id="Phobius"/>
    </source>
</evidence>
<proteinExistence type="predicted"/>
<name>W2SW71_NECAM</name>
<keyword evidence="1" id="KW-1133">Transmembrane helix</keyword>
<keyword evidence="1" id="KW-0812">Transmembrane</keyword>
<dbReference type="AlphaFoldDB" id="W2SW71"/>
<sequence length="110" mass="12663">FVLAVSVERLLIIKFPFRSLDNYNSRQILLISLGILVATFVLTSWQRAVDPRKTSVKGEHYRLSRFVAGDTRRSEDQMMYSLRISPEIPHADRFNDLQLPDLAPTSVHYG</sequence>